<dbReference type="GO" id="GO:0034355">
    <property type="term" value="P:NAD+ biosynthetic process via the salvage pathway"/>
    <property type="evidence" value="ECO:0007669"/>
    <property type="project" value="UniProtKB-ARBA"/>
</dbReference>
<evidence type="ECO:0000313" key="14">
    <source>
        <dbReference type="EMBL" id="OAR05084.1"/>
    </source>
</evidence>
<comment type="function">
    <text evidence="9">Catalyzes the first step in the biosynthesis of NAD from nicotinic acid, the ATP-dependent synthesis of beta-nicotinate D-ribonucleotide from nicotinate and 5-phospho-D-ribose 1-phosphate.</text>
</comment>
<keyword evidence="5 9" id="KW-0436">Ligase</keyword>
<keyword evidence="6 9" id="KW-0662">Pyridine nucleotide biosynthesis</keyword>
<keyword evidence="15" id="KW-0328">Glycosyltransferase</keyword>
<evidence type="ECO:0000256" key="1">
    <source>
        <dbReference type="ARBA" id="ARBA00004952"/>
    </source>
</evidence>
<feature type="domain" description="Nicotinate phosphoribosyltransferase C-terminal" evidence="12">
    <location>
        <begin position="360"/>
        <end position="468"/>
    </location>
</feature>
<dbReference type="InterPro" id="IPR006405">
    <property type="entry name" value="Nic_PRibTrfase_pncB"/>
</dbReference>
<dbReference type="SUPFAM" id="SSF54675">
    <property type="entry name" value="Nicotinate/Quinolinate PRTase N-terminal domain-like"/>
    <property type="match status" value="1"/>
</dbReference>
<dbReference type="EMBL" id="JXBB01000005">
    <property type="protein sequence ID" value="OAR05084.1"/>
    <property type="molecule type" value="Genomic_DNA"/>
</dbReference>
<comment type="PTM">
    <text evidence="9">Transiently phosphorylated on a His residue during the reaction cycle. Phosphorylation strongly increases the affinity for substrates and increases the rate of nicotinate D-ribonucleotide production. Dephosphorylation regenerates the low-affinity form of the enzyme, leading to product release.</text>
</comment>
<dbReference type="InterPro" id="IPR007229">
    <property type="entry name" value="Nic_PRibTrfase-Fam"/>
</dbReference>
<dbReference type="InterPro" id="IPR013785">
    <property type="entry name" value="Aldolase_TIM"/>
</dbReference>
<dbReference type="PIRSF" id="PIRSF000484">
    <property type="entry name" value="NAPRT"/>
    <property type="match status" value="1"/>
</dbReference>
<reference evidence="13" key="3">
    <citation type="journal article" date="2021" name="Microbiology">
        <title>Metagenomic Analysis of the Microbial Community in the Underground Coal Fire Area (Kemerovo Region, Russia) Revealed Predominance of Thermophilic Members of the Phyla Deinococcus-thermus, Aquificae, and Firmicutes.</title>
        <authorList>
            <person name="Kadnikov V."/>
            <person name="Mardanov A.V."/>
            <person name="Beletsky A.V."/>
            <person name="Karnachuk O.V."/>
            <person name="Ravin N.V."/>
        </authorList>
    </citation>
    <scope>NUCLEOTIDE SEQUENCE</scope>
    <source>
        <strain evidence="13">RBS10-49</strain>
    </source>
</reference>
<name>A0A132MQJ1_HYDSH</name>
<accession>A0A132MQJ1</accession>
<evidence type="ECO:0000256" key="7">
    <source>
        <dbReference type="ARBA" id="ARBA00022679"/>
    </source>
</evidence>
<dbReference type="Pfam" id="PF17956">
    <property type="entry name" value="NAPRTase_C"/>
    <property type="match status" value="1"/>
</dbReference>
<evidence type="ECO:0000256" key="3">
    <source>
        <dbReference type="ARBA" id="ARBA00013236"/>
    </source>
</evidence>
<organism evidence="15 17">
    <name type="scientific">Hydrogenibacillus schlegelii</name>
    <name type="common">Bacillus schlegelii</name>
    <dbReference type="NCBI Taxonomy" id="1484"/>
    <lineage>
        <taxon>Bacteria</taxon>
        <taxon>Bacillati</taxon>
        <taxon>Bacillota</taxon>
        <taxon>Bacilli</taxon>
        <taxon>Bacillales</taxon>
        <taxon>Bacillales Family X. Incertae Sedis</taxon>
        <taxon>Hydrogenibacillus</taxon>
    </lineage>
</organism>
<reference evidence="14 16" key="1">
    <citation type="submission" date="2015-09" db="EMBL/GenBank/DDBJ databases">
        <title>Draft genome sequence of Hydrogenibacillus schlegelii DSM 2000.</title>
        <authorList>
            <person name="Hemp J."/>
        </authorList>
    </citation>
    <scope>NUCLEOTIDE SEQUENCE [LARGE SCALE GENOMIC DNA]</scope>
    <source>
        <strain evidence="14 16">MA 48</strain>
    </source>
</reference>
<dbReference type="AlphaFoldDB" id="A0A132MQJ1"/>
<dbReference type="RefSeq" id="WP_066198862.1">
    <property type="nucleotide sequence ID" value="NZ_CBCSAS010000019.1"/>
</dbReference>
<dbReference type="Gene3D" id="3.20.140.10">
    <property type="entry name" value="nicotinate phosphoribosyltransferase"/>
    <property type="match status" value="1"/>
</dbReference>
<comment type="caution">
    <text evidence="15">The sequence shown here is derived from an EMBL/GenBank/DDBJ whole genome shotgun (WGS) entry which is preliminary data.</text>
</comment>
<keyword evidence="16" id="KW-1185">Reference proteome</keyword>
<evidence type="ECO:0000256" key="2">
    <source>
        <dbReference type="ARBA" id="ARBA00010897"/>
    </source>
</evidence>
<dbReference type="NCBIfam" id="NF009131">
    <property type="entry name" value="PRK12484.1"/>
    <property type="match status" value="1"/>
</dbReference>
<feature type="domain" description="Nicotinate phosphoribosyltransferase N-terminal" evidence="11">
    <location>
        <begin position="5"/>
        <end position="129"/>
    </location>
</feature>
<dbReference type="Pfam" id="PF04095">
    <property type="entry name" value="NAPRTase"/>
    <property type="match status" value="1"/>
</dbReference>
<dbReference type="InterPro" id="IPR036068">
    <property type="entry name" value="Nicotinate_pribotase-like_C"/>
</dbReference>
<evidence type="ECO:0000256" key="8">
    <source>
        <dbReference type="ARBA" id="ARBA00048668"/>
    </source>
</evidence>
<evidence type="ECO:0000313" key="13">
    <source>
        <dbReference type="EMBL" id="MBT9283611.1"/>
    </source>
</evidence>
<dbReference type="Proteomes" id="UP000748108">
    <property type="component" value="Unassembled WGS sequence"/>
</dbReference>
<evidence type="ECO:0000259" key="11">
    <source>
        <dbReference type="Pfam" id="PF17767"/>
    </source>
</evidence>
<dbReference type="GO" id="GO:0005829">
    <property type="term" value="C:cytosol"/>
    <property type="evidence" value="ECO:0007669"/>
    <property type="project" value="TreeGrafter"/>
</dbReference>
<dbReference type="InterPro" id="IPR041525">
    <property type="entry name" value="N/Namide_PRibTrfase"/>
</dbReference>
<dbReference type="Proteomes" id="UP000243024">
    <property type="component" value="Unassembled WGS sequence"/>
</dbReference>
<keyword evidence="7 9" id="KW-0808">Transferase</keyword>
<evidence type="ECO:0000256" key="9">
    <source>
        <dbReference type="RuleBase" id="RU365100"/>
    </source>
</evidence>
<comment type="catalytic activity">
    <reaction evidence="8 9">
        <text>5-phospho-alpha-D-ribose 1-diphosphate + nicotinate + ATP + H2O = nicotinate beta-D-ribonucleotide + ADP + phosphate + diphosphate</text>
        <dbReference type="Rhea" id="RHEA:36163"/>
        <dbReference type="ChEBI" id="CHEBI:15377"/>
        <dbReference type="ChEBI" id="CHEBI:30616"/>
        <dbReference type="ChEBI" id="CHEBI:32544"/>
        <dbReference type="ChEBI" id="CHEBI:33019"/>
        <dbReference type="ChEBI" id="CHEBI:43474"/>
        <dbReference type="ChEBI" id="CHEBI:57502"/>
        <dbReference type="ChEBI" id="CHEBI:58017"/>
        <dbReference type="ChEBI" id="CHEBI:456216"/>
        <dbReference type="EC" id="6.3.4.21"/>
    </reaction>
</comment>
<dbReference type="FunFam" id="3.20.20.70:FF:000076">
    <property type="entry name" value="Nicotinate phosphoribosyltransferase"/>
    <property type="match status" value="1"/>
</dbReference>
<dbReference type="InterPro" id="IPR041619">
    <property type="entry name" value="NAPRTase_C"/>
</dbReference>
<dbReference type="CDD" id="cd01570">
    <property type="entry name" value="NAPRTase_A"/>
    <property type="match status" value="1"/>
</dbReference>
<dbReference type="PANTHER" id="PTHR11098">
    <property type="entry name" value="NICOTINATE PHOSPHORIBOSYLTRANSFERASE"/>
    <property type="match status" value="1"/>
</dbReference>
<dbReference type="NCBIfam" id="TIGR01513">
    <property type="entry name" value="NAPRTase_put"/>
    <property type="match status" value="1"/>
</dbReference>
<dbReference type="OrthoDB" id="9770610at2"/>
<dbReference type="EC" id="6.3.4.21" evidence="3 9"/>
<comment type="pathway">
    <text evidence="1 9">Cofactor biosynthesis; NAD(+) biosynthesis; nicotinate D-ribonucleotide from nicotinate: step 1/1.</text>
</comment>
<feature type="domain" description="Nicotinate/nicotinamide phosphoribosyltransferase" evidence="10">
    <location>
        <begin position="151"/>
        <end position="341"/>
    </location>
</feature>
<dbReference type="InterPro" id="IPR040727">
    <property type="entry name" value="NAPRTase_N"/>
</dbReference>
<dbReference type="Proteomes" id="UP000244180">
    <property type="component" value="Unassembled WGS sequence"/>
</dbReference>
<proteinExistence type="inferred from homology"/>
<dbReference type="UniPathway" id="UPA00253">
    <property type="reaction ID" value="UER00457"/>
</dbReference>
<gene>
    <name evidence="15" type="ORF">HSCHL_2457</name>
    <name evidence="13" type="ORF">KM312_13415</name>
    <name evidence="14" type="ORF">SA87_06150</name>
</gene>
<dbReference type="PANTHER" id="PTHR11098:SF1">
    <property type="entry name" value="NICOTINATE PHOSPHORIBOSYLTRANSFERASE"/>
    <property type="match status" value="1"/>
</dbReference>
<dbReference type="GO" id="GO:0047280">
    <property type="term" value="F:nicotinamide phosphoribosyltransferase activity"/>
    <property type="evidence" value="ECO:0007669"/>
    <property type="project" value="UniProtKB-ARBA"/>
</dbReference>
<evidence type="ECO:0000313" key="15">
    <source>
        <dbReference type="EMBL" id="PTQ52958.1"/>
    </source>
</evidence>
<evidence type="ECO:0000313" key="16">
    <source>
        <dbReference type="Proteomes" id="UP000243024"/>
    </source>
</evidence>
<dbReference type="EMBL" id="PEBV01000019">
    <property type="protein sequence ID" value="PTQ52958.1"/>
    <property type="molecule type" value="Genomic_DNA"/>
</dbReference>
<evidence type="ECO:0000256" key="6">
    <source>
        <dbReference type="ARBA" id="ARBA00022642"/>
    </source>
</evidence>
<dbReference type="Gene3D" id="3.20.20.70">
    <property type="entry name" value="Aldolase class I"/>
    <property type="match status" value="1"/>
</dbReference>
<reference evidence="15 17" key="2">
    <citation type="submission" date="2017-08" db="EMBL/GenBank/DDBJ databases">
        <title>Burning lignite coal seam in the remote Altai Mountains harbors a hydrogen-driven thermophilic microbial community.</title>
        <authorList>
            <person name="Kadnikov V.V."/>
            <person name="Mardanov A.V."/>
            <person name="Ivasenko D."/>
            <person name="Beletsky A.V."/>
            <person name="Karnachuk O.V."/>
            <person name="Ravin N.V."/>
        </authorList>
    </citation>
    <scope>NUCLEOTIDE SEQUENCE [LARGE SCALE GENOMIC DNA]</scope>
    <source>
        <strain evidence="15">AL33</strain>
    </source>
</reference>
<evidence type="ECO:0000256" key="5">
    <source>
        <dbReference type="ARBA" id="ARBA00022598"/>
    </source>
</evidence>
<dbReference type="GO" id="GO:0004516">
    <property type="term" value="F:nicotinate phosphoribosyltransferase activity"/>
    <property type="evidence" value="ECO:0007669"/>
    <property type="project" value="UniProtKB-UniRule"/>
</dbReference>
<dbReference type="STRING" id="1484.SA87_06150"/>
<evidence type="ECO:0000256" key="4">
    <source>
        <dbReference type="ARBA" id="ARBA00022553"/>
    </source>
</evidence>
<sequence>MGEALWTDFYQLNMMYAHFRRGSHETPAVFDVFFRRLPCEAGFGVFAGLEAVLDWLEAAHFTDEELGYLAEVGGYDRAFLEYLRGIRFRGTVWAVPEGTPVFPHEPLLRIEAPIGEAHWVETAILAYINHQTLIATKAARIVHAAGDDPVLEFGLRRSHGPEAGVYAARAAYIAGAQATSNVEAGRRFGIPVVGTHAHAFVQSFPDERAAFDAFLAAFPDQAILLVDTYDVLRSGLPNAIEAFRAHFARLGRRPARYGVRIDSGDLAYLSKAARAMLDAAGFSDAIVVASGDLDETIIRDLKVQGARIDAWGVGTELVTGGDCGALGAVYKLSAIREGDRWVPKLKVSENPLKINDPGVKKVVRFYDRDRGEALADVILLEEEPLPEGPYEIFHPIYTMKRKTLRNYETRLLLEPVMVGGRRLHPPPSAEAVRRYHLSERERFAPEVRRLVYPHEYPVDLSLPLWELKQRLVREQGGRG</sequence>
<dbReference type="Pfam" id="PF17767">
    <property type="entry name" value="NAPRTase_N"/>
    <property type="match status" value="1"/>
</dbReference>
<keyword evidence="4" id="KW-0597">Phosphoprotein</keyword>
<evidence type="ECO:0000259" key="10">
    <source>
        <dbReference type="Pfam" id="PF04095"/>
    </source>
</evidence>
<protein>
    <recommendedName>
        <fullName evidence="3 9">Nicotinate phosphoribosyltransferase</fullName>
        <ecNumber evidence="3 9">6.3.4.21</ecNumber>
    </recommendedName>
</protein>
<comment type="similarity">
    <text evidence="2 9">Belongs to the NAPRTase family.</text>
</comment>
<dbReference type="SUPFAM" id="SSF51690">
    <property type="entry name" value="Nicotinate/Quinolinate PRTase C-terminal domain-like"/>
    <property type="match status" value="1"/>
</dbReference>
<evidence type="ECO:0000259" key="12">
    <source>
        <dbReference type="Pfam" id="PF17956"/>
    </source>
</evidence>
<evidence type="ECO:0000313" key="17">
    <source>
        <dbReference type="Proteomes" id="UP000244180"/>
    </source>
</evidence>
<dbReference type="NCBIfam" id="NF006695">
    <property type="entry name" value="PRK09243.1-2"/>
    <property type="match status" value="1"/>
</dbReference>
<dbReference type="EMBL" id="JAHHQF010000114">
    <property type="protein sequence ID" value="MBT9283611.1"/>
    <property type="molecule type" value="Genomic_DNA"/>
</dbReference>